<gene>
    <name evidence="11" type="ORF">SAMN02745220_00903</name>
</gene>
<dbReference type="PANTHER" id="PTHR43523:SF2">
    <property type="entry name" value="GLUCOSE-1-PHOSPHATE ADENYLYLTRANSFERASE"/>
    <property type="match status" value="1"/>
</dbReference>
<dbReference type="Gene3D" id="3.90.550.10">
    <property type="entry name" value="Spore Coat Polysaccharide Biosynthesis Protein SpsA, Chain A"/>
    <property type="match status" value="1"/>
</dbReference>
<feature type="domain" description="Nucleotidyl transferase" evidence="9">
    <location>
        <begin position="8"/>
        <end position="262"/>
    </location>
</feature>
<dbReference type="GO" id="GO:0008878">
    <property type="term" value="F:glucose-1-phosphate adenylyltransferase activity"/>
    <property type="evidence" value="ECO:0007669"/>
    <property type="project" value="InterPro"/>
</dbReference>
<feature type="domain" description="Glucose-1-phosphate adenylyltransferase/Bifunctional protein GlmU-like C-terminal hexapeptide" evidence="10">
    <location>
        <begin position="296"/>
        <end position="377"/>
    </location>
</feature>
<protein>
    <submittedName>
        <fullName evidence="11">Glucose-1-phosphate adenylyltransferase</fullName>
    </submittedName>
</protein>
<evidence type="ECO:0000256" key="1">
    <source>
        <dbReference type="ARBA" id="ARBA00010443"/>
    </source>
</evidence>
<dbReference type="InterPro" id="IPR005836">
    <property type="entry name" value="ADP_Glu_pyroP_CS"/>
</dbReference>
<dbReference type="PANTHER" id="PTHR43523">
    <property type="entry name" value="GLUCOSE-1-PHOSPHATE ADENYLYLTRANSFERASE-RELATED"/>
    <property type="match status" value="1"/>
</dbReference>
<evidence type="ECO:0000256" key="8">
    <source>
        <dbReference type="ARBA" id="ARBA00023277"/>
    </source>
</evidence>
<dbReference type="RefSeq" id="WP_073612250.1">
    <property type="nucleotide sequence ID" value="NZ_FRFE01000003.1"/>
</dbReference>
<dbReference type="AlphaFoldDB" id="A0A1M7Y006"/>
<dbReference type="CDD" id="cd02508">
    <property type="entry name" value="ADP_Glucose_PP"/>
    <property type="match status" value="1"/>
</dbReference>
<dbReference type="InterPro" id="IPR029044">
    <property type="entry name" value="Nucleotide-diphossugar_trans"/>
</dbReference>
<keyword evidence="6" id="KW-0067">ATP-binding</keyword>
<sequence>MLQPTTLAMILAGGRVDELDVLTYGRPKSALPFGGFGRVIDFPLSNLMNSGIEQVAILSQYRSYSLINHIGTGAAWDMLGRNRGISILPPYIGSNHKDWYRGSADAVYKNLDFVKYHDPEHILILSGDHIYQMDYQDMLAYHKEKNADLTMAFVRAKKNSPHRFGMGAVNDEDGDRGGRLTDYWEKPDNPQSDWVSLTVLCFKPEVLYTMLGSNQQENSHEFGRDIVPAMMEAGYRLYGYKFHGYWGYTKTVEEYWQSNMDLLGDNPLIDLEKWGFRTNMDHRDIRDFQPTVVGHYATVQNSLIYNGCRIEGTVRNSILFPGVEVGKNSVVEDSVLFFNNAIGRNCRLSKVVADVNTVYGDGVIIGAEAGRRAEKITVIGWNNRVPEQVMIGEGATICPELNSKNWKKIVAAGEVLK</sequence>
<evidence type="ECO:0000259" key="10">
    <source>
        <dbReference type="Pfam" id="PF24894"/>
    </source>
</evidence>
<dbReference type="InterPro" id="IPR005835">
    <property type="entry name" value="NTP_transferase_dom"/>
</dbReference>
<evidence type="ECO:0000256" key="7">
    <source>
        <dbReference type="ARBA" id="ARBA00023056"/>
    </source>
</evidence>
<dbReference type="Proteomes" id="UP000184603">
    <property type="component" value="Unassembled WGS sequence"/>
</dbReference>
<keyword evidence="5" id="KW-0547">Nucleotide-binding</keyword>
<dbReference type="PROSITE" id="PS00809">
    <property type="entry name" value="ADP_GLC_PYROPHOSPH_2"/>
    <property type="match status" value="1"/>
</dbReference>
<dbReference type="CDD" id="cd04651">
    <property type="entry name" value="LbH_G1P_AT_C"/>
    <property type="match status" value="1"/>
</dbReference>
<proteinExistence type="inferred from homology"/>
<keyword evidence="8" id="KW-0119">Carbohydrate metabolism</keyword>
<keyword evidence="2" id="KW-0321">Glycogen metabolism</keyword>
<organism evidence="11 12">
    <name type="scientific">Desulfopila aestuarii DSM 18488</name>
    <dbReference type="NCBI Taxonomy" id="1121416"/>
    <lineage>
        <taxon>Bacteria</taxon>
        <taxon>Pseudomonadati</taxon>
        <taxon>Thermodesulfobacteriota</taxon>
        <taxon>Desulfobulbia</taxon>
        <taxon>Desulfobulbales</taxon>
        <taxon>Desulfocapsaceae</taxon>
        <taxon>Desulfopila</taxon>
    </lineage>
</organism>
<evidence type="ECO:0000256" key="2">
    <source>
        <dbReference type="ARBA" id="ARBA00022600"/>
    </source>
</evidence>
<dbReference type="EMBL" id="FRFE01000003">
    <property type="protein sequence ID" value="SHO44850.1"/>
    <property type="molecule type" value="Genomic_DNA"/>
</dbReference>
<dbReference type="OrthoDB" id="9801810at2"/>
<evidence type="ECO:0000256" key="4">
    <source>
        <dbReference type="ARBA" id="ARBA00022695"/>
    </source>
</evidence>
<evidence type="ECO:0000256" key="3">
    <source>
        <dbReference type="ARBA" id="ARBA00022679"/>
    </source>
</evidence>
<dbReference type="Pfam" id="PF00483">
    <property type="entry name" value="NTP_transferase"/>
    <property type="match status" value="1"/>
</dbReference>
<dbReference type="InterPro" id="IPR056818">
    <property type="entry name" value="GlmU/GlgC-like_hexapep"/>
</dbReference>
<evidence type="ECO:0000259" key="9">
    <source>
        <dbReference type="Pfam" id="PF00483"/>
    </source>
</evidence>
<keyword evidence="12" id="KW-1185">Reference proteome</keyword>
<evidence type="ECO:0000313" key="11">
    <source>
        <dbReference type="EMBL" id="SHO44850.1"/>
    </source>
</evidence>
<evidence type="ECO:0000256" key="5">
    <source>
        <dbReference type="ARBA" id="ARBA00022741"/>
    </source>
</evidence>
<evidence type="ECO:0000256" key="6">
    <source>
        <dbReference type="ARBA" id="ARBA00022840"/>
    </source>
</evidence>
<keyword evidence="4 11" id="KW-0548">Nucleotidyltransferase</keyword>
<evidence type="ECO:0000313" key="12">
    <source>
        <dbReference type="Proteomes" id="UP000184603"/>
    </source>
</evidence>
<comment type="similarity">
    <text evidence="1">Belongs to the bacterial/plant glucose-1-phosphate adenylyltransferase family.</text>
</comment>
<dbReference type="Pfam" id="PF24894">
    <property type="entry name" value="Hexapep_GlmU"/>
    <property type="match status" value="1"/>
</dbReference>
<dbReference type="GO" id="GO:0005524">
    <property type="term" value="F:ATP binding"/>
    <property type="evidence" value="ECO:0007669"/>
    <property type="project" value="UniProtKB-KW"/>
</dbReference>
<dbReference type="GO" id="GO:0005978">
    <property type="term" value="P:glycogen biosynthetic process"/>
    <property type="evidence" value="ECO:0007669"/>
    <property type="project" value="UniProtKB-KW"/>
</dbReference>
<reference evidence="11 12" key="1">
    <citation type="submission" date="2016-12" db="EMBL/GenBank/DDBJ databases">
        <authorList>
            <person name="Song W.-J."/>
            <person name="Kurnit D.M."/>
        </authorList>
    </citation>
    <scope>NUCLEOTIDE SEQUENCE [LARGE SCALE GENOMIC DNA]</scope>
    <source>
        <strain evidence="11 12">DSM 18488</strain>
    </source>
</reference>
<keyword evidence="3 11" id="KW-0808">Transferase</keyword>
<dbReference type="SUPFAM" id="SSF51161">
    <property type="entry name" value="Trimeric LpxA-like enzymes"/>
    <property type="match status" value="1"/>
</dbReference>
<dbReference type="Gene3D" id="2.160.10.10">
    <property type="entry name" value="Hexapeptide repeat proteins"/>
    <property type="match status" value="1"/>
</dbReference>
<dbReference type="InterPro" id="IPR011831">
    <property type="entry name" value="ADP-Glc_PPase"/>
</dbReference>
<accession>A0A1M7Y006</accession>
<keyword evidence="7" id="KW-0320">Glycogen biosynthesis</keyword>
<dbReference type="STRING" id="1121416.SAMN02745220_00903"/>
<name>A0A1M7Y006_9BACT</name>
<dbReference type="SUPFAM" id="SSF53448">
    <property type="entry name" value="Nucleotide-diphospho-sugar transferases"/>
    <property type="match status" value="1"/>
</dbReference>
<dbReference type="InterPro" id="IPR011004">
    <property type="entry name" value="Trimer_LpxA-like_sf"/>
</dbReference>